<dbReference type="AlphaFoldDB" id="A0A4Z0BVJ6"/>
<accession>A0A4Z0BVJ6</accession>
<comment type="caution">
    <text evidence="3">The sequence shown here is derived from an EMBL/GenBank/DDBJ whole genome shotgun (WGS) entry which is preliminary data.</text>
</comment>
<dbReference type="Pfam" id="PF01636">
    <property type="entry name" value="APH"/>
    <property type="match status" value="1"/>
</dbReference>
<dbReference type="GO" id="GO:0016740">
    <property type="term" value="F:transferase activity"/>
    <property type="evidence" value="ECO:0007669"/>
    <property type="project" value="UniProtKB-KW"/>
</dbReference>
<feature type="region of interest" description="Disordered" evidence="1">
    <location>
        <begin position="1"/>
        <end position="111"/>
    </location>
</feature>
<dbReference type="CDD" id="cd05154">
    <property type="entry name" value="ACAD10_11_N-like"/>
    <property type="match status" value="1"/>
</dbReference>
<keyword evidence="3" id="KW-0808">Transferase</keyword>
<feature type="compositionally biased region" description="Basic and acidic residues" evidence="1">
    <location>
        <begin position="1"/>
        <end position="21"/>
    </location>
</feature>
<feature type="compositionally biased region" description="Basic residues" evidence="1">
    <location>
        <begin position="70"/>
        <end position="95"/>
    </location>
</feature>
<dbReference type="InterPro" id="IPR041726">
    <property type="entry name" value="ACAD10_11_N"/>
</dbReference>
<keyword evidence="4" id="KW-1185">Reference proteome</keyword>
<dbReference type="InterPro" id="IPR011009">
    <property type="entry name" value="Kinase-like_dom_sf"/>
</dbReference>
<dbReference type="SUPFAM" id="SSF56112">
    <property type="entry name" value="Protein kinase-like (PK-like)"/>
    <property type="match status" value="1"/>
</dbReference>
<evidence type="ECO:0000313" key="4">
    <source>
        <dbReference type="Proteomes" id="UP000298180"/>
    </source>
</evidence>
<dbReference type="PANTHER" id="PTHR21310:SF57">
    <property type="entry name" value="BLR2944 PROTEIN"/>
    <property type="match status" value="1"/>
</dbReference>
<organism evidence="3 4">
    <name type="scientific">Ramlibacter henchirensis</name>
    <dbReference type="NCBI Taxonomy" id="204072"/>
    <lineage>
        <taxon>Bacteria</taxon>
        <taxon>Pseudomonadati</taxon>
        <taxon>Pseudomonadota</taxon>
        <taxon>Betaproteobacteria</taxon>
        <taxon>Burkholderiales</taxon>
        <taxon>Comamonadaceae</taxon>
        <taxon>Ramlibacter</taxon>
    </lineage>
</organism>
<dbReference type="PANTHER" id="PTHR21310">
    <property type="entry name" value="AMINOGLYCOSIDE PHOSPHOTRANSFERASE-RELATED-RELATED"/>
    <property type="match status" value="1"/>
</dbReference>
<gene>
    <name evidence="3" type="ORF">EZ313_15865</name>
</gene>
<protein>
    <submittedName>
        <fullName evidence="3">Phosphotransferase family protein</fullName>
    </submittedName>
</protein>
<dbReference type="OrthoDB" id="179763at2"/>
<evidence type="ECO:0000259" key="2">
    <source>
        <dbReference type="Pfam" id="PF01636"/>
    </source>
</evidence>
<dbReference type="InterPro" id="IPR002575">
    <property type="entry name" value="Aminoglycoside_PTrfase"/>
</dbReference>
<name>A0A4Z0BVJ6_9BURK</name>
<evidence type="ECO:0000313" key="3">
    <source>
        <dbReference type="EMBL" id="TFZ02722.1"/>
    </source>
</evidence>
<sequence length="448" mass="49309">MGEAVRRPGHPDGRGQPDRGHAGAPPPQERRLLAVDGTSHRGHPARRFQSDRPEAHAAFDPAPRAAPGRAHARGAARVRVPRRRGRRPAGRRRRAPVAGGGHRLSDPASTFSTGETLHARVEALARRRLGATGPVTDLQTLTAGANKGTWAFRAPVDDRQASFILQRQAPSGAPDPDAGPDDWVPHLDGTQEFQVMLAAEAGDVPVPHVRHILEPDDGLGEGAVTERIDGETIPARVLRQPELEGARVRMAAQCGRILAGIHRVPVDRLHFLREFDAQATLDLFQRTLDAVGLPLPPLELALRWARERMPRAPRRSLVHGDFRTGNFIVGPEGIRAVLDWEIAHVGDPMEDLGYLCMRTWRFGGPGPVGGFGAREELFAAYEKASGLTVDPQEARFWEVVGAMRWALGCVRRAHAWRHQRERKLEFAAVGRRIEEPVYDLLNVIEGRD</sequence>
<dbReference type="InterPro" id="IPR051678">
    <property type="entry name" value="AGP_Transferase"/>
</dbReference>
<feature type="domain" description="Aminoglycoside phosphotransferase" evidence="2">
    <location>
        <begin position="185"/>
        <end position="384"/>
    </location>
</feature>
<feature type="compositionally biased region" description="Basic and acidic residues" evidence="1">
    <location>
        <begin position="48"/>
        <end position="57"/>
    </location>
</feature>
<proteinExistence type="predicted"/>
<reference evidence="3 4" key="1">
    <citation type="submission" date="2019-03" db="EMBL/GenBank/DDBJ databases">
        <title>Ramlibacter henchirensis DSM 14656, whole genome shotgun sequence.</title>
        <authorList>
            <person name="Zhang X."/>
            <person name="Feng G."/>
            <person name="Zhu H."/>
        </authorList>
    </citation>
    <scope>NUCLEOTIDE SEQUENCE [LARGE SCALE GENOMIC DNA]</scope>
    <source>
        <strain evidence="3 4">DSM 14656</strain>
    </source>
</reference>
<evidence type="ECO:0000256" key="1">
    <source>
        <dbReference type="SAM" id="MobiDB-lite"/>
    </source>
</evidence>
<dbReference type="EMBL" id="SMLM01000002">
    <property type="protein sequence ID" value="TFZ02722.1"/>
    <property type="molecule type" value="Genomic_DNA"/>
</dbReference>
<dbReference type="Proteomes" id="UP000298180">
    <property type="component" value="Unassembled WGS sequence"/>
</dbReference>
<dbReference type="Gene3D" id="3.90.1200.10">
    <property type="match status" value="1"/>
</dbReference>